<dbReference type="InterPro" id="IPR029068">
    <property type="entry name" value="Glyas_Bleomycin-R_OHBP_Dase"/>
</dbReference>
<dbReference type="CDD" id="cd07262">
    <property type="entry name" value="VOC_like"/>
    <property type="match status" value="1"/>
</dbReference>
<reference evidence="2 3" key="1">
    <citation type="journal article" date="2016" name="Mol. Biol. Evol.">
        <title>Comparative Genomics of Early-Diverging Mushroom-Forming Fungi Provides Insights into the Origins of Lignocellulose Decay Capabilities.</title>
        <authorList>
            <person name="Nagy L.G."/>
            <person name="Riley R."/>
            <person name="Tritt A."/>
            <person name="Adam C."/>
            <person name="Daum C."/>
            <person name="Floudas D."/>
            <person name="Sun H."/>
            <person name="Yadav J.S."/>
            <person name="Pangilinan J."/>
            <person name="Larsson K.H."/>
            <person name="Matsuura K."/>
            <person name="Barry K."/>
            <person name="Labutti K."/>
            <person name="Kuo R."/>
            <person name="Ohm R.A."/>
            <person name="Bhattacharya S.S."/>
            <person name="Shirouzu T."/>
            <person name="Yoshinaga Y."/>
            <person name="Martin F.M."/>
            <person name="Grigoriev I.V."/>
            <person name="Hibbett D.S."/>
        </authorList>
    </citation>
    <scope>NUCLEOTIDE SEQUENCE [LARGE SCALE GENOMIC DNA]</scope>
    <source>
        <strain evidence="2 3">TUFC12733</strain>
    </source>
</reference>
<protein>
    <recommendedName>
        <fullName evidence="1">VOC domain-containing protein</fullName>
    </recommendedName>
</protein>
<evidence type="ECO:0000259" key="1">
    <source>
        <dbReference type="PROSITE" id="PS51819"/>
    </source>
</evidence>
<dbReference type="Pfam" id="PF00903">
    <property type="entry name" value="Glyoxalase"/>
    <property type="match status" value="1"/>
</dbReference>
<dbReference type="PANTHER" id="PTHR35006">
    <property type="entry name" value="GLYOXALASE FAMILY PROTEIN (AFU_ORTHOLOGUE AFUA_5G14830)"/>
    <property type="match status" value="1"/>
</dbReference>
<name>A0A167HY20_CALVF</name>
<dbReference type="OrthoDB" id="10249419at2759"/>
<feature type="domain" description="VOC" evidence="1">
    <location>
        <begin position="1"/>
        <end position="115"/>
    </location>
</feature>
<dbReference type="EMBL" id="KV417314">
    <property type="protein sequence ID" value="KZO92099.1"/>
    <property type="molecule type" value="Genomic_DNA"/>
</dbReference>
<proteinExistence type="predicted"/>
<gene>
    <name evidence="2" type="ORF">CALVIDRAFT_557783</name>
</gene>
<keyword evidence="3" id="KW-1185">Reference proteome</keyword>
<dbReference type="AlphaFoldDB" id="A0A167HY20"/>
<dbReference type="PROSITE" id="PS51819">
    <property type="entry name" value="VOC"/>
    <property type="match status" value="1"/>
</dbReference>
<dbReference type="Gene3D" id="3.10.180.10">
    <property type="entry name" value="2,3-Dihydroxybiphenyl 1,2-Dioxygenase, domain 1"/>
    <property type="match status" value="1"/>
</dbReference>
<accession>A0A167HY20</accession>
<dbReference type="STRING" id="1330018.A0A167HY20"/>
<evidence type="ECO:0000313" key="3">
    <source>
        <dbReference type="Proteomes" id="UP000076738"/>
    </source>
</evidence>
<dbReference type="SUPFAM" id="SSF54593">
    <property type="entry name" value="Glyoxalase/Bleomycin resistance protein/Dihydroxybiphenyl dioxygenase"/>
    <property type="match status" value="1"/>
</dbReference>
<dbReference type="Proteomes" id="UP000076738">
    <property type="component" value="Unassembled WGS sequence"/>
</dbReference>
<sequence length="122" mass="13305">MTSAKVAIPFYRNVLGTLGWTAIFESPTIAGFGPGYLALIIHEKGKGHVPRAASDGTHVAFEAPSKQAVHDWYETALKAGAMDKGKPGPQTKISPNYYSAYVSDPDGYHLEAVYHLREEELK</sequence>
<organism evidence="2 3">
    <name type="scientific">Calocera viscosa (strain TUFC12733)</name>
    <dbReference type="NCBI Taxonomy" id="1330018"/>
    <lineage>
        <taxon>Eukaryota</taxon>
        <taxon>Fungi</taxon>
        <taxon>Dikarya</taxon>
        <taxon>Basidiomycota</taxon>
        <taxon>Agaricomycotina</taxon>
        <taxon>Dacrymycetes</taxon>
        <taxon>Dacrymycetales</taxon>
        <taxon>Dacrymycetaceae</taxon>
        <taxon>Calocera</taxon>
    </lineage>
</organism>
<evidence type="ECO:0000313" key="2">
    <source>
        <dbReference type="EMBL" id="KZO92099.1"/>
    </source>
</evidence>
<dbReference type="PANTHER" id="PTHR35006:SF2">
    <property type="entry name" value="GLYOXALASE FAMILY PROTEIN (AFU_ORTHOLOGUE AFUA_5G14830)"/>
    <property type="match status" value="1"/>
</dbReference>
<dbReference type="InterPro" id="IPR037523">
    <property type="entry name" value="VOC_core"/>
</dbReference>
<dbReference type="InterPro" id="IPR004360">
    <property type="entry name" value="Glyas_Fos-R_dOase_dom"/>
</dbReference>